<comment type="caution">
    <text evidence="1">The sequence shown here is derived from an EMBL/GenBank/DDBJ whole genome shotgun (WGS) entry which is preliminary data.</text>
</comment>
<evidence type="ECO:0000313" key="2">
    <source>
        <dbReference type="Proteomes" id="UP001500689"/>
    </source>
</evidence>
<evidence type="ECO:0000313" key="1">
    <source>
        <dbReference type="EMBL" id="GAA3571061.1"/>
    </source>
</evidence>
<protein>
    <submittedName>
        <fullName evidence="1">Uncharacterized protein</fullName>
    </submittedName>
</protein>
<proteinExistence type="predicted"/>
<gene>
    <name evidence="1" type="ORF">GCM10022222_63970</name>
</gene>
<accession>A0ABP6XRI5</accession>
<organism evidence="1 2">
    <name type="scientific">Amycolatopsis ultiminotia</name>
    <dbReference type="NCBI Taxonomy" id="543629"/>
    <lineage>
        <taxon>Bacteria</taxon>
        <taxon>Bacillati</taxon>
        <taxon>Actinomycetota</taxon>
        <taxon>Actinomycetes</taxon>
        <taxon>Pseudonocardiales</taxon>
        <taxon>Pseudonocardiaceae</taxon>
        <taxon>Amycolatopsis</taxon>
    </lineage>
</organism>
<dbReference type="Proteomes" id="UP001500689">
    <property type="component" value="Unassembled WGS sequence"/>
</dbReference>
<keyword evidence="2" id="KW-1185">Reference proteome</keyword>
<sequence length="72" mass="7734">MSRLDPASPHLPLNLHTVHTLVASRPALLSEHSAARDALPATLESLTSAGMLTRDGRDQVAGLHYALRLADR</sequence>
<reference evidence="2" key="1">
    <citation type="journal article" date="2019" name="Int. J. Syst. Evol. Microbiol.">
        <title>The Global Catalogue of Microorganisms (GCM) 10K type strain sequencing project: providing services to taxonomists for standard genome sequencing and annotation.</title>
        <authorList>
            <consortium name="The Broad Institute Genomics Platform"/>
            <consortium name="The Broad Institute Genome Sequencing Center for Infectious Disease"/>
            <person name="Wu L."/>
            <person name="Ma J."/>
        </authorList>
    </citation>
    <scope>NUCLEOTIDE SEQUENCE [LARGE SCALE GENOMIC DNA]</scope>
    <source>
        <strain evidence="2">JCM 16898</strain>
    </source>
</reference>
<dbReference type="EMBL" id="BAAAZN010000016">
    <property type="protein sequence ID" value="GAA3571061.1"/>
    <property type="molecule type" value="Genomic_DNA"/>
</dbReference>
<name>A0ABP6XRI5_9PSEU</name>